<accession>A0A2S1ENP6</accession>
<dbReference type="InterPro" id="IPR036390">
    <property type="entry name" value="WH_DNA-bd_sf"/>
</dbReference>
<dbReference type="Proteomes" id="UP000244369">
    <property type="component" value="Chromosome"/>
</dbReference>
<dbReference type="GO" id="GO:0005829">
    <property type="term" value="C:cytosol"/>
    <property type="evidence" value="ECO:0007669"/>
    <property type="project" value="TreeGrafter"/>
</dbReference>
<dbReference type="GO" id="GO:0003700">
    <property type="term" value="F:DNA-binding transcription factor activity"/>
    <property type="evidence" value="ECO:0007669"/>
    <property type="project" value="TreeGrafter"/>
</dbReference>
<gene>
    <name evidence="1" type="ORF">LWHH1689_0219</name>
</gene>
<dbReference type="InterPro" id="IPR036388">
    <property type="entry name" value="WH-like_DNA-bd_sf"/>
</dbReference>
<dbReference type="Gene3D" id="1.10.10.10">
    <property type="entry name" value="Winged helix-like DNA-binding domain superfamily/Winged helix DNA-binding domain"/>
    <property type="match status" value="1"/>
</dbReference>
<sequence>MKIPTRFSDSIHILAFVNIYQGIIPLTSSNIASSIETSPVVVRRLMSALNKAGLINTVHGVADPALAKSPENISLYDIFLAIEGDAHLFTIDERTNPQCIVGGNIQETLNGFYQQAETAAKAKLARTSLQDVIDTIRVKQAIKDAEKKEGTNNEVYGYWCNRAPWSTSC</sequence>
<dbReference type="PROSITE" id="PS51197">
    <property type="entry name" value="HTH_RRF2_2"/>
    <property type="match status" value="1"/>
</dbReference>
<reference evidence="1 2" key="1">
    <citation type="submission" date="2018-03" db="EMBL/GenBank/DDBJ databases">
        <title>Complete Genome Sequence of the Chinese traditional Highland Barley wine Isolate Lactobacillus reuteri WHH1689.</title>
        <authorList>
            <person name="Chen S."/>
            <person name="Chen L."/>
            <person name="Chen L."/>
            <person name="Li Y."/>
        </authorList>
    </citation>
    <scope>NUCLEOTIDE SEQUENCE [LARGE SCALE GENOMIC DNA]</scope>
    <source>
        <strain evidence="1 2">WHH1689</strain>
    </source>
</reference>
<evidence type="ECO:0000313" key="1">
    <source>
        <dbReference type="EMBL" id="AWD61580.1"/>
    </source>
</evidence>
<dbReference type="AlphaFoldDB" id="A0A2S1ENP6"/>
<proteinExistence type="predicted"/>
<dbReference type="PANTHER" id="PTHR33221:SF15">
    <property type="entry name" value="HTH-TYPE TRANSCRIPTIONAL REGULATOR YWGB-RELATED"/>
    <property type="match status" value="1"/>
</dbReference>
<dbReference type="PANTHER" id="PTHR33221">
    <property type="entry name" value="WINGED HELIX-TURN-HELIX TRANSCRIPTIONAL REGULATOR, RRF2 FAMILY"/>
    <property type="match status" value="1"/>
</dbReference>
<protein>
    <submittedName>
        <fullName evidence="1">Rrf2 family transcriptional regulator</fullName>
    </submittedName>
</protein>
<organism evidence="1 2">
    <name type="scientific">Limosilactobacillus reuteri</name>
    <name type="common">Lactobacillus reuteri</name>
    <dbReference type="NCBI Taxonomy" id="1598"/>
    <lineage>
        <taxon>Bacteria</taxon>
        <taxon>Bacillati</taxon>
        <taxon>Bacillota</taxon>
        <taxon>Bacilli</taxon>
        <taxon>Lactobacillales</taxon>
        <taxon>Lactobacillaceae</taxon>
        <taxon>Limosilactobacillus</taxon>
    </lineage>
</organism>
<evidence type="ECO:0000313" key="2">
    <source>
        <dbReference type="Proteomes" id="UP000244369"/>
    </source>
</evidence>
<dbReference type="SUPFAM" id="SSF46785">
    <property type="entry name" value="Winged helix' DNA-binding domain"/>
    <property type="match status" value="1"/>
</dbReference>
<name>A0A2S1ENP6_LIMRT</name>
<dbReference type="InterPro" id="IPR000944">
    <property type="entry name" value="Tscrpt_reg_Rrf2"/>
</dbReference>
<dbReference type="Pfam" id="PF02082">
    <property type="entry name" value="Rrf2"/>
    <property type="match status" value="1"/>
</dbReference>
<dbReference type="EMBL" id="CP027805">
    <property type="protein sequence ID" value="AWD61580.1"/>
    <property type="molecule type" value="Genomic_DNA"/>
</dbReference>